<keyword evidence="1" id="KW-0805">Transcription regulation</keyword>
<dbReference type="InterPro" id="IPR050313">
    <property type="entry name" value="Carb_Metab_HTH_regulators"/>
</dbReference>
<evidence type="ECO:0000256" key="3">
    <source>
        <dbReference type="ARBA" id="ARBA00023163"/>
    </source>
</evidence>
<gene>
    <name evidence="5" type="ORF">J2Z42_001983</name>
</gene>
<dbReference type="SMART" id="SM00420">
    <property type="entry name" value="HTH_DEOR"/>
    <property type="match status" value="1"/>
</dbReference>
<dbReference type="SMART" id="SM01134">
    <property type="entry name" value="DeoRC"/>
    <property type="match status" value="1"/>
</dbReference>
<dbReference type="InterPro" id="IPR037171">
    <property type="entry name" value="NagB/RpiA_transferase-like"/>
</dbReference>
<sequence length="252" mass="27570">MFAEERQKKISELLKEQSSLKVSALTEIFNVSESTIRRDLQEMDEKGLLTRTHGGAVSNQGTSFEPSFKDKKIEGHHEKVTIAKIASSMIEDGDTIMLDSGTTTLEIAKHIQANKVTVITNSIDIAAVLSNNENVDLIVTGGNMRFTTRAMVGYITENVLKNFRVDKAFIGANGISIEEGITTPNFIEAQTKKAMMNVANKVIIVADSSKFNKVCFSVISPIRAVSSIITSGDLPQETLKNFEDAGVEIILQ</sequence>
<dbReference type="InterPro" id="IPR001034">
    <property type="entry name" value="DeoR_HTH"/>
</dbReference>
<dbReference type="InterPro" id="IPR014036">
    <property type="entry name" value="DeoR-like_C"/>
</dbReference>
<dbReference type="InterPro" id="IPR036390">
    <property type="entry name" value="WH_DNA-bd_sf"/>
</dbReference>
<dbReference type="PANTHER" id="PTHR30363:SF44">
    <property type="entry name" value="AGA OPERON TRANSCRIPTIONAL REPRESSOR-RELATED"/>
    <property type="match status" value="1"/>
</dbReference>
<proteinExistence type="predicted"/>
<evidence type="ECO:0000313" key="5">
    <source>
        <dbReference type="EMBL" id="MBP2033280.1"/>
    </source>
</evidence>
<accession>A0ABS4KTC5</accession>
<keyword evidence="6" id="KW-1185">Reference proteome</keyword>
<dbReference type="SUPFAM" id="SSF100950">
    <property type="entry name" value="NagB/RpiA/CoA transferase-like"/>
    <property type="match status" value="1"/>
</dbReference>
<dbReference type="EMBL" id="JAGGLM010000012">
    <property type="protein sequence ID" value="MBP2033280.1"/>
    <property type="molecule type" value="Genomic_DNA"/>
</dbReference>
<dbReference type="Gene3D" id="1.10.10.10">
    <property type="entry name" value="Winged helix-like DNA-binding domain superfamily/Winged helix DNA-binding domain"/>
    <property type="match status" value="1"/>
</dbReference>
<protein>
    <submittedName>
        <fullName evidence="5">DeoR family fructose operon transcriptional repressor</fullName>
    </submittedName>
</protein>
<evidence type="ECO:0000313" key="6">
    <source>
        <dbReference type="Proteomes" id="UP001519307"/>
    </source>
</evidence>
<evidence type="ECO:0000256" key="2">
    <source>
        <dbReference type="ARBA" id="ARBA00023125"/>
    </source>
</evidence>
<dbReference type="InterPro" id="IPR018356">
    <property type="entry name" value="Tscrpt_reg_HTH_DeoR_CS"/>
</dbReference>
<dbReference type="InterPro" id="IPR036388">
    <property type="entry name" value="WH-like_DNA-bd_sf"/>
</dbReference>
<dbReference type="Gene3D" id="3.40.50.1360">
    <property type="match status" value="1"/>
</dbReference>
<keyword evidence="3" id="KW-0804">Transcription</keyword>
<organism evidence="5 6">
    <name type="scientific">Clostridium algifaecis</name>
    <dbReference type="NCBI Taxonomy" id="1472040"/>
    <lineage>
        <taxon>Bacteria</taxon>
        <taxon>Bacillati</taxon>
        <taxon>Bacillota</taxon>
        <taxon>Clostridia</taxon>
        <taxon>Eubacteriales</taxon>
        <taxon>Clostridiaceae</taxon>
        <taxon>Clostridium</taxon>
    </lineage>
</organism>
<dbReference type="PROSITE" id="PS51000">
    <property type="entry name" value="HTH_DEOR_2"/>
    <property type="match status" value="1"/>
</dbReference>
<dbReference type="PANTHER" id="PTHR30363">
    <property type="entry name" value="HTH-TYPE TRANSCRIPTIONAL REGULATOR SRLR-RELATED"/>
    <property type="match status" value="1"/>
</dbReference>
<keyword evidence="2" id="KW-0238">DNA-binding</keyword>
<dbReference type="PRINTS" id="PR00037">
    <property type="entry name" value="HTHLACR"/>
</dbReference>
<name>A0ABS4KTC5_9CLOT</name>
<dbReference type="Pfam" id="PF00455">
    <property type="entry name" value="DeoRC"/>
    <property type="match status" value="1"/>
</dbReference>
<evidence type="ECO:0000259" key="4">
    <source>
        <dbReference type="PROSITE" id="PS51000"/>
    </source>
</evidence>
<dbReference type="RefSeq" id="WP_209702428.1">
    <property type="nucleotide sequence ID" value="NZ_JAGGLM010000012.1"/>
</dbReference>
<feature type="domain" description="HTH deoR-type" evidence="4">
    <location>
        <begin position="3"/>
        <end position="58"/>
    </location>
</feature>
<dbReference type="PROSITE" id="PS00894">
    <property type="entry name" value="HTH_DEOR_1"/>
    <property type="match status" value="1"/>
</dbReference>
<dbReference type="Pfam" id="PF08220">
    <property type="entry name" value="HTH_DeoR"/>
    <property type="match status" value="1"/>
</dbReference>
<comment type="caution">
    <text evidence="5">The sequence shown here is derived from an EMBL/GenBank/DDBJ whole genome shotgun (WGS) entry which is preliminary data.</text>
</comment>
<reference evidence="5 6" key="1">
    <citation type="submission" date="2021-03" db="EMBL/GenBank/DDBJ databases">
        <title>Genomic Encyclopedia of Type Strains, Phase IV (KMG-IV): sequencing the most valuable type-strain genomes for metagenomic binning, comparative biology and taxonomic classification.</title>
        <authorList>
            <person name="Goeker M."/>
        </authorList>
    </citation>
    <scope>NUCLEOTIDE SEQUENCE [LARGE SCALE GENOMIC DNA]</scope>
    <source>
        <strain evidence="5 6">DSM 28783</strain>
    </source>
</reference>
<dbReference type="SUPFAM" id="SSF46785">
    <property type="entry name" value="Winged helix' DNA-binding domain"/>
    <property type="match status" value="1"/>
</dbReference>
<dbReference type="Proteomes" id="UP001519307">
    <property type="component" value="Unassembled WGS sequence"/>
</dbReference>
<evidence type="ECO:0000256" key="1">
    <source>
        <dbReference type="ARBA" id="ARBA00023015"/>
    </source>
</evidence>